<dbReference type="InterPro" id="IPR013766">
    <property type="entry name" value="Thioredoxin_domain"/>
</dbReference>
<evidence type="ECO:0000256" key="2">
    <source>
        <dbReference type="ARBA" id="ARBA00023284"/>
    </source>
</evidence>
<evidence type="ECO:0000259" key="3">
    <source>
        <dbReference type="PROSITE" id="PS51352"/>
    </source>
</evidence>
<dbReference type="Pfam" id="PF00085">
    <property type="entry name" value="Thioredoxin"/>
    <property type="match status" value="1"/>
</dbReference>
<comment type="similarity">
    <text evidence="1">Belongs to the thioredoxin family.</text>
</comment>
<dbReference type="EMBL" id="JBHLZU010000016">
    <property type="protein sequence ID" value="MFB9905981.1"/>
    <property type="molecule type" value="Genomic_DNA"/>
</dbReference>
<evidence type="ECO:0000256" key="1">
    <source>
        <dbReference type="ARBA" id="ARBA00008987"/>
    </source>
</evidence>
<evidence type="ECO:0000313" key="5">
    <source>
        <dbReference type="Proteomes" id="UP001589693"/>
    </source>
</evidence>
<organism evidence="4 5">
    <name type="scientific">Allokutzneria oryzae</name>
    <dbReference type="NCBI Taxonomy" id="1378989"/>
    <lineage>
        <taxon>Bacteria</taxon>
        <taxon>Bacillati</taxon>
        <taxon>Actinomycetota</taxon>
        <taxon>Actinomycetes</taxon>
        <taxon>Pseudonocardiales</taxon>
        <taxon>Pseudonocardiaceae</taxon>
        <taxon>Allokutzneria</taxon>
    </lineage>
</organism>
<name>A0ABV5ZYI6_9PSEU</name>
<dbReference type="SUPFAM" id="SSF52833">
    <property type="entry name" value="Thioredoxin-like"/>
    <property type="match status" value="1"/>
</dbReference>
<proteinExistence type="inferred from homology"/>
<comment type="caution">
    <text evidence="4">The sequence shown here is derived from an EMBL/GenBank/DDBJ whole genome shotgun (WGS) entry which is preliminary data.</text>
</comment>
<accession>A0ABV5ZYI6</accession>
<dbReference type="PROSITE" id="PS51352">
    <property type="entry name" value="THIOREDOXIN_2"/>
    <property type="match status" value="1"/>
</dbReference>
<reference evidence="4 5" key="1">
    <citation type="submission" date="2024-09" db="EMBL/GenBank/DDBJ databases">
        <authorList>
            <person name="Sun Q."/>
            <person name="Mori K."/>
        </authorList>
    </citation>
    <scope>NUCLEOTIDE SEQUENCE [LARGE SCALE GENOMIC DNA]</scope>
    <source>
        <strain evidence="4 5">TBRC 7907</strain>
    </source>
</reference>
<dbReference type="RefSeq" id="WP_377853507.1">
    <property type="nucleotide sequence ID" value="NZ_JBHLZU010000016.1"/>
</dbReference>
<gene>
    <name evidence="4" type="ORF">ACFFQA_18760</name>
</gene>
<dbReference type="Proteomes" id="UP001589693">
    <property type="component" value="Unassembled WGS sequence"/>
</dbReference>
<dbReference type="PANTHER" id="PTHR45663:SF11">
    <property type="entry name" value="GEO12009P1"/>
    <property type="match status" value="1"/>
</dbReference>
<keyword evidence="2" id="KW-0676">Redox-active center</keyword>
<dbReference type="PANTHER" id="PTHR45663">
    <property type="entry name" value="GEO12009P1"/>
    <property type="match status" value="1"/>
</dbReference>
<dbReference type="CDD" id="cd02947">
    <property type="entry name" value="TRX_family"/>
    <property type="match status" value="1"/>
</dbReference>
<keyword evidence="5" id="KW-1185">Reference proteome</keyword>
<feature type="domain" description="Thioredoxin" evidence="3">
    <location>
        <begin position="1"/>
        <end position="106"/>
    </location>
</feature>
<protein>
    <submittedName>
        <fullName evidence="4">Thioredoxin family protein</fullName>
    </submittedName>
</protein>
<sequence length="227" mass="23991">MSVEVTETTFAQQVEASPVPVVLEFYATWCGNCRRIAATVEGLAGEFAETVRFVKVNADRAPSLVARFAVSSTPTLIVLNGDEQVAQVVGAQPEPVLRNLFETAAAAGTVLAASAAESWVPTDACTLPTAEQPLRLAEFDVLFRSLSGVRREEPGWLRLRLDGGEAADRVAGLARELTAKEAACCSFFAFAVAREGSEVIVDVRVPADRAVVLDGLTAQAQAARAAA</sequence>
<dbReference type="Gene3D" id="3.40.30.10">
    <property type="entry name" value="Glutaredoxin"/>
    <property type="match status" value="1"/>
</dbReference>
<evidence type="ECO:0000313" key="4">
    <source>
        <dbReference type="EMBL" id="MFB9905981.1"/>
    </source>
</evidence>
<dbReference type="InterPro" id="IPR036249">
    <property type="entry name" value="Thioredoxin-like_sf"/>
</dbReference>